<dbReference type="EMBL" id="BART01033869">
    <property type="protein sequence ID" value="GAH11978.1"/>
    <property type="molecule type" value="Genomic_DNA"/>
</dbReference>
<dbReference type="AlphaFoldDB" id="X1ETN9"/>
<protein>
    <recommendedName>
        <fullName evidence="3">NADP transhydrogenase beta-like domain-containing protein</fullName>
    </recommendedName>
</protein>
<accession>X1ETN9</accession>
<feature type="transmembrane region" description="Helical" evidence="2">
    <location>
        <begin position="31"/>
        <end position="54"/>
    </location>
</feature>
<sequence>MIAFQHGCGGTAAFLIAFSEFIRMGVDLTTLALVGSVLGMLVGAVTFSGSLIAAGKLARKIEQRPVFLPGHLTILLGLLVLMVLLSVFAVVQIGLPIAIGSAIGLIVISVVMGVVFTIRIGGADMPVIISFFNATAGFAAAFCGIALSNYLLIGCGACVAASGSLLTITMCRAMNRSLLGVFSGIRPSIAEPAKLPEETSLEAGGIEASAFDRAVAALKRAKD</sequence>
<name>X1ETN9_9ZZZZ</name>
<keyword evidence="2" id="KW-0472">Membrane</keyword>
<keyword evidence="1" id="KW-0520">NAD</keyword>
<proteinExistence type="predicted"/>
<comment type="caution">
    <text evidence="4">The sequence shown here is derived from an EMBL/GenBank/DDBJ whole genome shotgun (WGS) entry which is preliminary data.</text>
</comment>
<gene>
    <name evidence="4" type="ORF">S01H4_58054</name>
</gene>
<keyword evidence="2" id="KW-1133">Transmembrane helix</keyword>
<dbReference type="PANTHER" id="PTHR44758:SF1">
    <property type="entry name" value="NAD(P) TRANSHYDROGENASE SUBUNIT BETA"/>
    <property type="match status" value="1"/>
</dbReference>
<feature type="transmembrane region" description="Helical" evidence="2">
    <location>
        <begin position="151"/>
        <end position="171"/>
    </location>
</feature>
<dbReference type="PANTHER" id="PTHR44758">
    <property type="entry name" value="NAD(P) TRANSHYDROGENASE SUBUNIT BETA"/>
    <property type="match status" value="1"/>
</dbReference>
<dbReference type="Pfam" id="PF02233">
    <property type="entry name" value="PNTB"/>
    <property type="match status" value="1"/>
</dbReference>
<feature type="transmembrane region" description="Helical" evidence="2">
    <location>
        <begin position="97"/>
        <end position="118"/>
    </location>
</feature>
<organism evidence="4">
    <name type="scientific">marine sediment metagenome</name>
    <dbReference type="NCBI Taxonomy" id="412755"/>
    <lineage>
        <taxon>unclassified sequences</taxon>
        <taxon>metagenomes</taxon>
        <taxon>ecological metagenomes</taxon>
    </lineage>
</organism>
<feature type="domain" description="NADP transhydrogenase beta-like" evidence="3">
    <location>
        <begin position="1"/>
        <end position="222"/>
    </location>
</feature>
<dbReference type="InterPro" id="IPR034300">
    <property type="entry name" value="PNTB-like"/>
</dbReference>
<evidence type="ECO:0000259" key="3">
    <source>
        <dbReference type="Pfam" id="PF02233"/>
    </source>
</evidence>
<feature type="non-terminal residue" evidence="4">
    <location>
        <position position="223"/>
    </location>
</feature>
<feature type="transmembrane region" description="Helical" evidence="2">
    <location>
        <begin position="66"/>
        <end position="91"/>
    </location>
</feature>
<evidence type="ECO:0000256" key="2">
    <source>
        <dbReference type="SAM" id="Phobius"/>
    </source>
</evidence>
<reference evidence="4" key="1">
    <citation type="journal article" date="2014" name="Front. Microbiol.">
        <title>High frequency of phylogenetically diverse reductive dehalogenase-homologous genes in deep subseafloor sedimentary metagenomes.</title>
        <authorList>
            <person name="Kawai M."/>
            <person name="Futagami T."/>
            <person name="Toyoda A."/>
            <person name="Takaki Y."/>
            <person name="Nishi S."/>
            <person name="Hori S."/>
            <person name="Arai W."/>
            <person name="Tsubouchi T."/>
            <person name="Morono Y."/>
            <person name="Uchiyama I."/>
            <person name="Ito T."/>
            <person name="Fujiyama A."/>
            <person name="Inagaki F."/>
            <person name="Takami H."/>
        </authorList>
    </citation>
    <scope>NUCLEOTIDE SEQUENCE</scope>
    <source>
        <strain evidence="4">Expedition CK06-06</strain>
    </source>
</reference>
<keyword evidence="2" id="KW-0812">Transmembrane</keyword>
<evidence type="ECO:0000256" key="1">
    <source>
        <dbReference type="ARBA" id="ARBA00023027"/>
    </source>
</evidence>
<feature type="transmembrane region" description="Helical" evidence="2">
    <location>
        <begin position="125"/>
        <end position="145"/>
    </location>
</feature>
<evidence type="ECO:0000313" key="4">
    <source>
        <dbReference type="EMBL" id="GAH11978.1"/>
    </source>
</evidence>